<dbReference type="InterPro" id="IPR004821">
    <property type="entry name" value="Cyt_trans-like"/>
</dbReference>
<dbReference type="Gene3D" id="3.40.50.620">
    <property type="entry name" value="HUPs"/>
    <property type="match status" value="2"/>
</dbReference>
<keyword evidence="7" id="KW-0594">Phospholipid biosynthesis</keyword>
<keyword evidence="8" id="KW-1208">Phospholipid metabolism</keyword>
<keyword evidence="14" id="KW-1185">Reference proteome</keyword>
<dbReference type="EMBL" id="ADBJ01000031">
    <property type="protein sequence ID" value="EFA80421.1"/>
    <property type="molecule type" value="Genomic_DNA"/>
</dbReference>
<evidence type="ECO:0000256" key="11">
    <source>
        <dbReference type="ARBA" id="ARBA00031473"/>
    </source>
</evidence>
<dbReference type="SUPFAM" id="SSF52374">
    <property type="entry name" value="Nucleotidylyl transferase"/>
    <property type="match status" value="2"/>
</dbReference>
<proteinExistence type="inferred from homology"/>
<comment type="pathway">
    <text evidence="1">Lipid metabolism.</text>
</comment>
<dbReference type="InterPro" id="IPR041723">
    <property type="entry name" value="CCT"/>
</dbReference>
<organism evidence="13 14">
    <name type="scientific">Heterostelium pallidum (strain ATCC 26659 / Pp 5 / PN500)</name>
    <name type="common">Cellular slime mold</name>
    <name type="synonym">Polysphondylium pallidum</name>
    <dbReference type="NCBI Taxonomy" id="670386"/>
    <lineage>
        <taxon>Eukaryota</taxon>
        <taxon>Amoebozoa</taxon>
        <taxon>Evosea</taxon>
        <taxon>Eumycetozoa</taxon>
        <taxon>Dictyostelia</taxon>
        <taxon>Acytosteliales</taxon>
        <taxon>Acytosteliaceae</taxon>
        <taxon>Heterostelium</taxon>
    </lineage>
</organism>
<feature type="domain" description="Cytidyltransferase-like" evidence="12">
    <location>
        <begin position="34"/>
        <end position="152"/>
    </location>
</feature>
<comment type="caution">
    <text evidence="13">The sequence shown here is derived from an EMBL/GenBank/DDBJ whole genome shotgun (WGS) entry which is preliminary data.</text>
</comment>
<protein>
    <recommendedName>
        <fullName evidence="10">ethanolamine-phosphate cytidylyltransferase</fullName>
        <ecNumber evidence="10">2.7.7.14</ecNumber>
    </recommendedName>
    <alternativeName>
        <fullName evidence="11">CTP:phosphoethanolamine cytidylyltransferase</fullName>
    </alternativeName>
</protein>
<evidence type="ECO:0000259" key="12">
    <source>
        <dbReference type="Pfam" id="PF01467"/>
    </source>
</evidence>
<dbReference type="GeneID" id="31362736"/>
<reference evidence="13 14" key="1">
    <citation type="journal article" date="2011" name="Genome Res.">
        <title>Phylogeny-wide analysis of social amoeba genomes highlights ancient origins for complex intercellular communication.</title>
        <authorList>
            <person name="Heidel A.J."/>
            <person name="Lawal H.M."/>
            <person name="Felder M."/>
            <person name="Schilde C."/>
            <person name="Helps N.R."/>
            <person name="Tunggal B."/>
            <person name="Rivero F."/>
            <person name="John U."/>
            <person name="Schleicher M."/>
            <person name="Eichinger L."/>
            <person name="Platzer M."/>
            <person name="Noegel A.A."/>
            <person name="Schaap P."/>
            <person name="Gloeckner G."/>
        </authorList>
    </citation>
    <scope>NUCLEOTIDE SEQUENCE [LARGE SCALE GENOMIC DNA]</scope>
    <source>
        <strain evidence="14">ATCC 26659 / Pp 5 / PN500</strain>
    </source>
</reference>
<dbReference type="NCBIfam" id="TIGR00125">
    <property type="entry name" value="cyt_tran_rel"/>
    <property type="match status" value="2"/>
</dbReference>
<dbReference type="GO" id="GO:0005737">
    <property type="term" value="C:cytoplasm"/>
    <property type="evidence" value="ECO:0007669"/>
    <property type="project" value="TreeGrafter"/>
</dbReference>
<dbReference type="FunCoup" id="D3BEU0">
    <property type="interactions" value="716"/>
</dbReference>
<dbReference type="Proteomes" id="UP000001396">
    <property type="component" value="Unassembled WGS sequence"/>
</dbReference>
<comment type="similarity">
    <text evidence="2">Belongs to the cytidylyltransferase family.</text>
</comment>
<dbReference type="RefSeq" id="XP_020432541.1">
    <property type="nucleotide sequence ID" value="XM_020578093.1"/>
</dbReference>
<evidence type="ECO:0000256" key="7">
    <source>
        <dbReference type="ARBA" id="ARBA00023209"/>
    </source>
</evidence>
<evidence type="ECO:0000256" key="6">
    <source>
        <dbReference type="ARBA" id="ARBA00023098"/>
    </source>
</evidence>
<accession>D3BEU0</accession>
<dbReference type="InParanoid" id="D3BEU0"/>
<evidence type="ECO:0000313" key="13">
    <source>
        <dbReference type="EMBL" id="EFA80421.1"/>
    </source>
</evidence>
<dbReference type="UniPathway" id="UPA00558">
    <property type="reaction ID" value="UER00742"/>
</dbReference>
<dbReference type="GO" id="GO:0004306">
    <property type="term" value="F:ethanolamine-phosphate cytidylyltransferase activity"/>
    <property type="evidence" value="ECO:0007669"/>
    <property type="project" value="UniProtKB-EC"/>
</dbReference>
<dbReference type="Pfam" id="PF01467">
    <property type="entry name" value="CTP_transf_like"/>
    <property type="match status" value="2"/>
</dbReference>
<dbReference type="AlphaFoldDB" id="D3BEU0"/>
<evidence type="ECO:0000256" key="2">
    <source>
        <dbReference type="ARBA" id="ARBA00010101"/>
    </source>
</evidence>
<evidence type="ECO:0000256" key="3">
    <source>
        <dbReference type="ARBA" id="ARBA00022516"/>
    </source>
</evidence>
<sequence length="371" mass="41707">MSTEQKKWKMGGDKPIRVYVDGCFDVGIFTNNNDLMHFGHANAMRQARELGDILVVGVHTDAEIARNKGPPVMNEQERYKAVRACKWADEVAEGAPYTATVELLKQLNCDFCVHGEDISVGADGKDVYETIKNSGMFRYIKRTEGVSTTELVGRMLLLTKDHLQGVNTVSNPLNAVNTKDLHRISPYTSLSHFLPTTRKIVQFSEGKSPKPNDKIVYMDGGFDVFHVGHTEALRQAKELGDFLIVGVHDDAVVNEQKGSNFPIMNLHERVLSVLSCRYVDEVVIGAPFNVTKEMIEGLHINTVVHGDDPVISRDGLDPYKVPKELGIYKEIKHTEGLTTTDIIRRIIDNRIQFEARNKKKEQKEVTFIQNN</sequence>
<dbReference type="PANTHER" id="PTHR45780">
    <property type="entry name" value="ETHANOLAMINE-PHOSPHATE CYTIDYLYLTRANSFERASE"/>
    <property type="match status" value="1"/>
</dbReference>
<dbReference type="InterPro" id="IPR044608">
    <property type="entry name" value="Ect1/PCYT2"/>
</dbReference>
<evidence type="ECO:0000256" key="4">
    <source>
        <dbReference type="ARBA" id="ARBA00022679"/>
    </source>
</evidence>
<keyword evidence="6" id="KW-0443">Lipid metabolism</keyword>
<name>D3BEU0_HETP5</name>
<dbReference type="STRING" id="670386.D3BEU0"/>
<evidence type="ECO:0000256" key="5">
    <source>
        <dbReference type="ARBA" id="ARBA00022695"/>
    </source>
</evidence>
<dbReference type="PANTHER" id="PTHR45780:SF2">
    <property type="entry name" value="ETHANOLAMINE-PHOSPHATE CYTIDYLYLTRANSFERASE"/>
    <property type="match status" value="1"/>
</dbReference>
<keyword evidence="5" id="KW-0548">Nucleotidyltransferase</keyword>
<dbReference type="CDD" id="cd02174">
    <property type="entry name" value="CCT"/>
    <property type="match status" value="1"/>
</dbReference>
<evidence type="ECO:0000256" key="8">
    <source>
        <dbReference type="ARBA" id="ARBA00023264"/>
    </source>
</evidence>
<dbReference type="OMA" id="QCKYINA"/>
<dbReference type="EC" id="2.7.7.14" evidence="10"/>
<dbReference type="InterPro" id="IPR014729">
    <property type="entry name" value="Rossmann-like_a/b/a_fold"/>
</dbReference>
<dbReference type="GO" id="GO:0006646">
    <property type="term" value="P:phosphatidylethanolamine biosynthetic process"/>
    <property type="evidence" value="ECO:0007669"/>
    <property type="project" value="UniProtKB-UniPathway"/>
</dbReference>
<evidence type="ECO:0000313" key="14">
    <source>
        <dbReference type="Proteomes" id="UP000001396"/>
    </source>
</evidence>
<comment type="pathway">
    <text evidence="9">Phospholipid metabolism; phosphatidylethanolamine biosynthesis; phosphatidylethanolamine from ethanolamine: step 2/3.</text>
</comment>
<evidence type="ECO:0000256" key="10">
    <source>
        <dbReference type="ARBA" id="ARBA00024221"/>
    </source>
</evidence>
<evidence type="ECO:0000256" key="9">
    <source>
        <dbReference type="ARBA" id="ARBA00024191"/>
    </source>
</evidence>
<keyword evidence="3" id="KW-0444">Lipid biosynthesis</keyword>
<feature type="domain" description="Cytidyltransferase-like" evidence="12">
    <location>
        <begin position="218"/>
        <end position="345"/>
    </location>
</feature>
<keyword evidence="4 13" id="KW-0808">Transferase</keyword>
<evidence type="ECO:0000256" key="1">
    <source>
        <dbReference type="ARBA" id="ARBA00005189"/>
    </source>
</evidence>
<gene>
    <name evidence="13" type="primary">pctA</name>
    <name evidence="13" type="ORF">PPL_07255</name>
</gene>
<dbReference type="CDD" id="cd02173">
    <property type="entry name" value="ECT"/>
    <property type="match status" value="1"/>
</dbReference>